<dbReference type="EMBL" id="QGDO01000002">
    <property type="protein sequence ID" value="PWJ42708.1"/>
    <property type="molecule type" value="Genomic_DNA"/>
</dbReference>
<keyword evidence="2" id="KW-1185">Reference proteome</keyword>
<proteinExistence type="predicted"/>
<name>A0A315ZCZ5_SEDFL</name>
<sequence length="63" mass="7599">MSTQIQKIIQCRLVMIFLRHLVLTKIQKRIIIQLNLMKINDLILKKGEIKKPRQHCTFPREVF</sequence>
<accession>A0A315ZCZ5</accession>
<reference evidence="1 2" key="1">
    <citation type="submission" date="2018-03" db="EMBL/GenBank/DDBJ databases">
        <title>Genomic Encyclopedia of Archaeal and Bacterial Type Strains, Phase II (KMG-II): from individual species to whole genera.</title>
        <authorList>
            <person name="Goeker M."/>
        </authorList>
    </citation>
    <scope>NUCLEOTIDE SEQUENCE [LARGE SCALE GENOMIC DNA]</scope>
    <source>
        <strain evidence="1 2">DSM 28229</strain>
    </source>
</reference>
<gene>
    <name evidence="1" type="ORF">BC781_102253</name>
</gene>
<protein>
    <submittedName>
        <fullName evidence="1">Uncharacterized protein</fullName>
    </submittedName>
</protein>
<dbReference type="AlphaFoldDB" id="A0A315ZCZ5"/>
<evidence type="ECO:0000313" key="1">
    <source>
        <dbReference type="EMBL" id="PWJ42708.1"/>
    </source>
</evidence>
<dbReference type="Proteomes" id="UP000245535">
    <property type="component" value="Unassembled WGS sequence"/>
</dbReference>
<evidence type="ECO:0000313" key="2">
    <source>
        <dbReference type="Proteomes" id="UP000245535"/>
    </source>
</evidence>
<comment type="caution">
    <text evidence="1">The sequence shown here is derived from an EMBL/GenBank/DDBJ whole genome shotgun (WGS) entry which is preliminary data.</text>
</comment>
<organism evidence="1 2">
    <name type="scientific">Sediminitomix flava</name>
    <dbReference type="NCBI Taxonomy" id="379075"/>
    <lineage>
        <taxon>Bacteria</taxon>
        <taxon>Pseudomonadati</taxon>
        <taxon>Bacteroidota</taxon>
        <taxon>Cytophagia</taxon>
        <taxon>Cytophagales</taxon>
        <taxon>Flammeovirgaceae</taxon>
        <taxon>Sediminitomix</taxon>
    </lineage>
</organism>